<protein>
    <submittedName>
        <fullName evidence="1">Uncharacterized protein</fullName>
    </submittedName>
</protein>
<accession>A0A0R2EW36</accession>
<gene>
    <name evidence="1" type="ORF">FD14_GL001430</name>
</gene>
<keyword evidence="2" id="KW-1185">Reference proteome</keyword>
<organism evidence="1 2">
    <name type="scientific">Secundilactobacillus similis DSM 23365 = JCM 2765</name>
    <dbReference type="NCBI Taxonomy" id="1423804"/>
    <lineage>
        <taxon>Bacteria</taxon>
        <taxon>Bacillati</taxon>
        <taxon>Bacillota</taxon>
        <taxon>Bacilli</taxon>
        <taxon>Lactobacillales</taxon>
        <taxon>Lactobacillaceae</taxon>
        <taxon>Secundilactobacillus</taxon>
    </lineage>
</organism>
<dbReference type="PATRIC" id="fig|1423804.4.peg.1547"/>
<dbReference type="Proteomes" id="UP000051442">
    <property type="component" value="Unassembled WGS sequence"/>
</dbReference>
<reference evidence="1 2" key="1">
    <citation type="journal article" date="2015" name="Genome Announc.">
        <title>Expanding the biotechnology potential of lactobacilli through comparative genomics of 213 strains and associated genera.</title>
        <authorList>
            <person name="Sun Z."/>
            <person name="Harris H.M."/>
            <person name="McCann A."/>
            <person name="Guo C."/>
            <person name="Argimon S."/>
            <person name="Zhang W."/>
            <person name="Yang X."/>
            <person name="Jeffery I.B."/>
            <person name="Cooney J.C."/>
            <person name="Kagawa T.F."/>
            <person name="Liu W."/>
            <person name="Song Y."/>
            <person name="Salvetti E."/>
            <person name="Wrobel A."/>
            <person name="Rasinkangas P."/>
            <person name="Parkhill J."/>
            <person name="Rea M.C."/>
            <person name="O'Sullivan O."/>
            <person name="Ritari J."/>
            <person name="Douillard F.P."/>
            <person name="Paul Ross R."/>
            <person name="Yang R."/>
            <person name="Briner A.E."/>
            <person name="Felis G.E."/>
            <person name="de Vos W.M."/>
            <person name="Barrangou R."/>
            <person name="Klaenhammer T.R."/>
            <person name="Caufield P.W."/>
            <person name="Cui Y."/>
            <person name="Zhang H."/>
            <person name="O'Toole P.W."/>
        </authorList>
    </citation>
    <scope>NUCLEOTIDE SEQUENCE [LARGE SCALE GENOMIC DNA]</scope>
    <source>
        <strain evidence="1 2">DSM 23365</strain>
    </source>
</reference>
<dbReference type="STRING" id="1423804.FD14_GL001430"/>
<dbReference type="RefSeq" id="WP_057152103.1">
    <property type="nucleotide sequence ID" value="NZ_AYZM01000131.1"/>
</dbReference>
<sequence>MKFKKFYKKAPLEAVQFDGSQEMMDELGIEYEDVIKVVQQPNGPVEVPGYSIQTVSGRMKFEQGDWIAKWDDGTYYPIENKDFQENYEVNPERTVFKFTAYDYISKMQEQLKDRITGELGENAWTVGVQRFVKTATNDMQEHFDKSDPDEIVDLVLEHSLDSTIDEFWKLCKGIIKMVVVSDLKDSD</sequence>
<evidence type="ECO:0000313" key="2">
    <source>
        <dbReference type="Proteomes" id="UP000051442"/>
    </source>
</evidence>
<dbReference type="EMBL" id="AYZM01000131">
    <property type="protein sequence ID" value="KRN20642.1"/>
    <property type="molecule type" value="Genomic_DNA"/>
</dbReference>
<dbReference type="OrthoDB" id="121684at2"/>
<dbReference type="AlphaFoldDB" id="A0A0R2EW36"/>
<proteinExistence type="predicted"/>
<name>A0A0R2EW36_9LACO</name>
<evidence type="ECO:0000313" key="1">
    <source>
        <dbReference type="EMBL" id="KRN20642.1"/>
    </source>
</evidence>
<comment type="caution">
    <text evidence="1">The sequence shown here is derived from an EMBL/GenBank/DDBJ whole genome shotgun (WGS) entry which is preliminary data.</text>
</comment>